<gene>
    <name evidence="1" type="ORF">FE392_15835</name>
</gene>
<name>A0ABU4SDD3_9GAMM</name>
<dbReference type="RefSeq" id="WP_319931179.1">
    <property type="nucleotide sequence ID" value="NZ_VCDN01000065.1"/>
</dbReference>
<evidence type="ECO:0008006" key="3">
    <source>
        <dbReference type="Google" id="ProtNLM"/>
    </source>
</evidence>
<reference evidence="2" key="1">
    <citation type="journal article" date="2024" name="Toxins">
        <title>Genome Sequence Analysis of Native Xenorhabdus Strains Isolated from Entomopathogenic Nematodes in Argentina.</title>
        <authorList>
            <person name="Palma L."/>
            <person name="Frizzo L."/>
            <person name="Kaiser S."/>
            <person name="Berry C."/>
            <person name="Caballero P."/>
            <person name="Bode H.B."/>
            <person name="Del Valle E.E."/>
        </authorList>
    </citation>
    <scope>NUCLEOTIDE SEQUENCE [LARGE SCALE GENOMIC DNA]</scope>
    <source>
        <strain evidence="2">12</strain>
    </source>
</reference>
<accession>A0ABU4SDD3</accession>
<proteinExistence type="predicted"/>
<dbReference type="Pfam" id="PF14354">
    <property type="entry name" value="Lar_restr_allev"/>
    <property type="match status" value="1"/>
</dbReference>
<dbReference type="EMBL" id="VCDN01000065">
    <property type="protein sequence ID" value="MDX7988779.1"/>
    <property type="molecule type" value="Genomic_DNA"/>
</dbReference>
<comment type="caution">
    <text evidence="1">The sequence shown here is derived from an EMBL/GenBank/DDBJ whole genome shotgun (WGS) entry which is preliminary data.</text>
</comment>
<protein>
    <recommendedName>
        <fullName evidence="3">Restriction alleviation protein, Lar family</fullName>
    </recommendedName>
</protein>
<dbReference type="Proteomes" id="UP001271890">
    <property type="component" value="Unassembled WGS sequence"/>
</dbReference>
<sequence length="63" mass="7111">MANELKPCPFCGSEAHHYPDGDMEGYSIHCSNYSCDMCTFGYLTAKEAEDTWNQRVDISPQSK</sequence>
<organism evidence="1 2">
    <name type="scientific">Xenorhabdus santafensis</name>
    <dbReference type="NCBI Taxonomy" id="2582833"/>
    <lineage>
        <taxon>Bacteria</taxon>
        <taxon>Pseudomonadati</taxon>
        <taxon>Pseudomonadota</taxon>
        <taxon>Gammaproteobacteria</taxon>
        <taxon>Enterobacterales</taxon>
        <taxon>Morganellaceae</taxon>
        <taxon>Xenorhabdus</taxon>
    </lineage>
</organism>
<keyword evidence="2" id="KW-1185">Reference proteome</keyword>
<evidence type="ECO:0000313" key="2">
    <source>
        <dbReference type="Proteomes" id="UP001271890"/>
    </source>
</evidence>
<evidence type="ECO:0000313" key="1">
    <source>
        <dbReference type="EMBL" id="MDX7988779.1"/>
    </source>
</evidence>